<dbReference type="OrthoDB" id="5392646at2759"/>
<organism evidence="5 6">
    <name type="scientific">Trematosphaeria pertusa</name>
    <dbReference type="NCBI Taxonomy" id="390896"/>
    <lineage>
        <taxon>Eukaryota</taxon>
        <taxon>Fungi</taxon>
        <taxon>Dikarya</taxon>
        <taxon>Ascomycota</taxon>
        <taxon>Pezizomycotina</taxon>
        <taxon>Dothideomycetes</taxon>
        <taxon>Pleosporomycetidae</taxon>
        <taxon>Pleosporales</taxon>
        <taxon>Massarineae</taxon>
        <taxon>Trematosphaeriaceae</taxon>
        <taxon>Trematosphaeria</taxon>
    </lineage>
</organism>
<sequence>MLAPRASSAFVCIRCELKRARPRLPLLARRPPHANFSASARHRDAFDDSSQIQAPPPRGRVSAHPLGRIRKRKGQTVRETTARLGVKTLGDDAEILVLKEVGDAPQEEAVAPEIVPIQQDVPDILASLQQENRPLTLEEITKQLDTLRPKTQAGLHEPHYVTQATFVKLAKVLLQGFTVPQLSHYYSVTKGVEHDHVQKEVLDGLKGSKGTAKRPVERTDWHPGTTQINRRLPGLDVTHRRKKSPVSKQLLVDQILRDVWKLVLLEEIEAPGEIELSLKPWQLSLLSSGASPTPLDQIGRERKAKLEIYWQHDALRITADKNTAEYAADDIERLLHSTETKRLHLRPWTPYLEESRRPSGRLANMFTQKSLQTVSLMTGASVQVAGVDELLIRALNKNTVEDAERSLIRMLPLKTSVSYAIDTSKRDSVKDQSYLLPVDFEKGSLDFLSRELKLGRWSLPVKRASSPRSDPEKRSDADAAKAATEQASLSWDLDPVQARVLERVQQSPESTPLQKNKNKTSLWAAHPEETLSAEFGQVLVPLNNSLVDSDTEGSSLISSPPTFSYTLPGLSRLLTDNTFAQAYHSKVPALDYDFVPAPVQQNFKEGQQYPSLHVQVRHNHTGKPSLRKLTLGFDECVHDVLLPDKAVDIRFRRSHRLLLQAPSADENVRDFMDAVSANIQSGERLTAPALALDIPKWTIPGFSSRDMSGMRTVKYIFTGIRFRQSVVGDLLGTRVAYNTRQSGKLGRKGGALSAYYTNAEGKSGPLEDDERMRGFVQSCFAIADRITEAAANGTPISKTLKPRVETSARKIRRQALQAAVSADEGDGKVVERLVAPVLEDEDNTGELDTDTALTDIDITRQELDQPNSKSIDAAAAPKTISLDTETEEQHSETSQATTPLNDGEVEDPNMSKPLEEQYPPESHSRSDQSTISSADFQEEPAAQHNKRMLKLQA</sequence>
<dbReference type="PANTHER" id="PTHR37919:SF2">
    <property type="entry name" value="EXPERA DOMAIN-CONTAINING PROTEIN"/>
    <property type="match status" value="1"/>
</dbReference>
<accession>A0A6A6IET7</accession>
<evidence type="ECO:0000259" key="3">
    <source>
        <dbReference type="Pfam" id="PF20776"/>
    </source>
</evidence>
<evidence type="ECO:0000313" key="5">
    <source>
        <dbReference type="EMBL" id="KAF2249095.1"/>
    </source>
</evidence>
<dbReference type="Pfam" id="PF14611">
    <property type="entry name" value="KH_SLS1_1"/>
    <property type="match status" value="1"/>
</dbReference>
<dbReference type="Proteomes" id="UP000800094">
    <property type="component" value="Unassembled WGS sequence"/>
</dbReference>
<dbReference type="Pfam" id="PF20778">
    <property type="entry name" value="SLS1_C"/>
    <property type="match status" value="1"/>
</dbReference>
<keyword evidence="6" id="KW-1185">Reference proteome</keyword>
<feature type="region of interest" description="Disordered" evidence="1">
    <location>
        <begin position="461"/>
        <end position="487"/>
    </location>
</feature>
<feature type="compositionally biased region" description="Basic residues" evidence="1">
    <location>
        <begin position="944"/>
        <end position="953"/>
    </location>
</feature>
<feature type="domain" description="SLS1 C-terminal" evidence="4">
    <location>
        <begin position="444"/>
        <end position="780"/>
    </location>
</feature>
<evidence type="ECO:0000313" key="6">
    <source>
        <dbReference type="Proteomes" id="UP000800094"/>
    </source>
</evidence>
<evidence type="ECO:0008006" key="7">
    <source>
        <dbReference type="Google" id="ProtNLM"/>
    </source>
</evidence>
<dbReference type="InterPro" id="IPR032741">
    <property type="entry name" value="Sls1_KH-1"/>
</dbReference>
<name>A0A6A6IET7_9PLEO</name>
<protein>
    <recommendedName>
        <fullName evidence="7">Mitochondrial inner-membrane-bound regulator-domain-containing protein</fullName>
    </recommendedName>
</protein>
<reference evidence="5" key="1">
    <citation type="journal article" date="2020" name="Stud. Mycol.">
        <title>101 Dothideomycetes genomes: a test case for predicting lifestyles and emergence of pathogens.</title>
        <authorList>
            <person name="Haridas S."/>
            <person name="Albert R."/>
            <person name="Binder M."/>
            <person name="Bloem J."/>
            <person name="Labutti K."/>
            <person name="Salamov A."/>
            <person name="Andreopoulos B."/>
            <person name="Baker S."/>
            <person name="Barry K."/>
            <person name="Bills G."/>
            <person name="Bluhm B."/>
            <person name="Cannon C."/>
            <person name="Castanera R."/>
            <person name="Culley D."/>
            <person name="Daum C."/>
            <person name="Ezra D."/>
            <person name="Gonzalez J."/>
            <person name="Henrissat B."/>
            <person name="Kuo A."/>
            <person name="Liang C."/>
            <person name="Lipzen A."/>
            <person name="Lutzoni F."/>
            <person name="Magnuson J."/>
            <person name="Mondo S."/>
            <person name="Nolan M."/>
            <person name="Ohm R."/>
            <person name="Pangilinan J."/>
            <person name="Park H.-J."/>
            <person name="Ramirez L."/>
            <person name="Alfaro M."/>
            <person name="Sun H."/>
            <person name="Tritt A."/>
            <person name="Yoshinaga Y."/>
            <person name="Zwiers L.-H."/>
            <person name="Turgeon B."/>
            <person name="Goodwin S."/>
            <person name="Spatafora J."/>
            <person name="Crous P."/>
            <person name="Grigoriev I."/>
        </authorList>
    </citation>
    <scope>NUCLEOTIDE SEQUENCE</scope>
    <source>
        <strain evidence="5">CBS 122368</strain>
    </source>
</reference>
<feature type="domain" description="SLS1 first KH" evidence="2">
    <location>
        <begin position="271"/>
        <end position="337"/>
    </location>
</feature>
<evidence type="ECO:0000259" key="4">
    <source>
        <dbReference type="Pfam" id="PF20778"/>
    </source>
</evidence>
<evidence type="ECO:0000256" key="1">
    <source>
        <dbReference type="SAM" id="MobiDB-lite"/>
    </source>
</evidence>
<dbReference type="InterPro" id="IPR048401">
    <property type="entry name" value="SLS1_C"/>
</dbReference>
<feature type="compositionally biased region" description="Basic and acidic residues" evidence="1">
    <location>
        <begin position="469"/>
        <end position="479"/>
    </location>
</feature>
<proteinExistence type="predicted"/>
<dbReference type="GeneID" id="54578262"/>
<dbReference type="Pfam" id="PF20776">
    <property type="entry name" value="SLS1_N"/>
    <property type="match status" value="1"/>
</dbReference>
<feature type="region of interest" description="Disordered" evidence="1">
    <location>
        <begin position="882"/>
        <end position="953"/>
    </location>
</feature>
<dbReference type="RefSeq" id="XP_033684099.1">
    <property type="nucleotide sequence ID" value="XM_033824932.1"/>
</dbReference>
<dbReference type="PANTHER" id="PTHR37919">
    <property type="entry name" value="PROTEIN CBG05606"/>
    <property type="match status" value="1"/>
</dbReference>
<feature type="domain" description="SLS1 N-terminal" evidence="3">
    <location>
        <begin position="135"/>
        <end position="263"/>
    </location>
</feature>
<feature type="region of interest" description="Disordered" evidence="1">
    <location>
        <begin position="40"/>
        <end position="64"/>
    </location>
</feature>
<gene>
    <name evidence="5" type="ORF">BU26DRAFT_456989</name>
</gene>
<dbReference type="GO" id="GO:0005743">
    <property type="term" value="C:mitochondrial inner membrane"/>
    <property type="evidence" value="ECO:0007669"/>
    <property type="project" value="InterPro"/>
</dbReference>
<evidence type="ECO:0000259" key="2">
    <source>
        <dbReference type="Pfam" id="PF14611"/>
    </source>
</evidence>
<dbReference type="AlphaFoldDB" id="A0A6A6IET7"/>
<dbReference type="InterPro" id="IPR048400">
    <property type="entry name" value="SLS1_N"/>
</dbReference>
<dbReference type="EMBL" id="ML987195">
    <property type="protein sequence ID" value="KAF2249095.1"/>
    <property type="molecule type" value="Genomic_DNA"/>
</dbReference>